<evidence type="ECO:0000256" key="1">
    <source>
        <dbReference type="SAM" id="Phobius"/>
    </source>
</evidence>
<keyword evidence="1" id="KW-0472">Membrane</keyword>
<keyword evidence="1" id="KW-1133">Transmembrane helix</keyword>
<dbReference type="Pfam" id="PF21900">
    <property type="entry name" value="DUF6920"/>
    <property type="match status" value="1"/>
</dbReference>
<proteinExistence type="predicted"/>
<sequence length="277" mass="30480">MMANVMIIAAIAMGIALAPLLVIRIMDDRKVDRLWSGLQQIGAGEKFTVDMVKALPAPARRYFLHAIKPGTPLAFSVQLEMKGSFRVSLKKKWAPMRARQILAPTRGLIWKASIGGLLKITGYDRYVDGQGGMKWRLYGVIPLLNAGGPDINRSARGRLAAETCWVPSSLLPQRGIRWESVDDETVKAALSIDGEEFTLTLTVAEDGAPERVRLNRWGDMAGDGHFEEISFGAEFSGENSFGGYTVPTKISVGWRPGTDQYLEFFRAEVTSAVFTAE</sequence>
<dbReference type="EMBL" id="UOGB01000309">
    <property type="protein sequence ID" value="VAX24938.1"/>
    <property type="molecule type" value="Genomic_DNA"/>
</dbReference>
<gene>
    <name evidence="2" type="ORF">MNBD_NITROSPINAE03-1315</name>
</gene>
<dbReference type="InterPro" id="IPR054213">
    <property type="entry name" value="DUF6920"/>
</dbReference>
<evidence type="ECO:0000313" key="2">
    <source>
        <dbReference type="EMBL" id="VAX24938.1"/>
    </source>
</evidence>
<dbReference type="AlphaFoldDB" id="A0A3B1CLU5"/>
<reference evidence="2" key="1">
    <citation type="submission" date="2018-06" db="EMBL/GenBank/DDBJ databases">
        <authorList>
            <person name="Zhirakovskaya E."/>
        </authorList>
    </citation>
    <scope>NUCLEOTIDE SEQUENCE</scope>
</reference>
<name>A0A3B1CLU5_9ZZZZ</name>
<protein>
    <submittedName>
        <fullName evidence="2">Uncharacterized protein</fullName>
    </submittedName>
</protein>
<keyword evidence="1" id="KW-0812">Transmembrane</keyword>
<feature type="transmembrane region" description="Helical" evidence="1">
    <location>
        <begin position="6"/>
        <end position="26"/>
    </location>
</feature>
<organism evidence="2">
    <name type="scientific">hydrothermal vent metagenome</name>
    <dbReference type="NCBI Taxonomy" id="652676"/>
    <lineage>
        <taxon>unclassified sequences</taxon>
        <taxon>metagenomes</taxon>
        <taxon>ecological metagenomes</taxon>
    </lineage>
</organism>
<accession>A0A3B1CLU5</accession>